<evidence type="ECO:0000313" key="6">
    <source>
        <dbReference type="EMBL" id="OUR77151.1"/>
    </source>
</evidence>
<keyword evidence="4" id="KW-0804">Transcription</keyword>
<sequence>MRLRHIEIFHAIYTTGSITNAAKILHVSQPSVSKVLSHAEMQLGFDLFERVKGRLTPTDEAEMLFDEVDKIYQQMRSIKNTAENIKKSEYGQISIAGSPALGFDVIPSAIAKYHHKHHQVNFNVQTVHNDTVMQNLLEHKCDLAILFSPSIMPGLTSVELAQSELVIVYPKARFPSCPKELALKQLKEFEYIDIGDSGPLADLLSARMEQDNISLEALIKVQTYFIAARLVAQGVGVCVVDRFTAEGNLSDNTAIASFNPPLTFPVKALYLEDKRLSKVSKEFLSYLTTEFANDSK</sequence>
<accession>A0A1Y5E2Z6</accession>
<keyword evidence="2" id="KW-0805">Transcription regulation</keyword>
<dbReference type="PANTHER" id="PTHR30427">
    <property type="entry name" value="TRANSCRIPTIONAL ACTIVATOR PROTEIN LYSR"/>
    <property type="match status" value="1"/>
</dbReference>
<comment type="similarity">
    <text evidence="1">Belongs to the LysR transcriptional regulatory family.</text>
</comment>
<dbReference type="Pfam" id="PF03466">
    <property type="entry name" value="LysR_substrate"/>
    <property type="match status" value="1"/>
</dbReference>
<dbReference type="GO" id="GO:0009089">
    <property type="term" value="P:lysine biosynthetic process via diaminopimelate"/>
    <property type="evidence" value="ECO:0007669"/>
    <property type="project" value="TreeGrafter"/>
</dbReference>
<dbReference type="EMBL" id="MAAF01000091">
    <property type="protein sequence ID" value="OUR77151.1"/>
    <property type="molecule type" value="Genomic_DNA"/>
</dbReference>
<gene>
    <name evidence="6" type="ORF">A9Q75_15635</name>
</gene>
<dbReference type="Gene3D" id="1.10.10.10">
    <property type="entry name" value="Winged helix-like DNA-binding domain superfamily/Winged helix DNA-binding domain"/>
    <property type="match status" value="1"/>
</dbReference>
<reference evidence="7" key="1">
    <citation type="journal article" date="2017" name="Proc. Natl. Acad. Sci. U.S.A.">
        <title>Simulation of Deepwater Horizon oil plume reveals substrate specialization within a complex community of hydrocarbon degraders.</title>
        <authorList>
            <person name="Hu P."/>
            <person name="Dubinsky E.A."/>
            <person name="Probst A.J."/>
            <person name="Wang J."/>
            <person name="Sieber C.M.K."/>
            <person name="Tom L.M."/>
            <person name="Gardinali P."/>
            <person name="Banfield J.F."/>
            <person name="Atlas R.M."/>
            <person name="Andersen G.L."/>
        </authorList>
    </citation>
    <scope>NUCLEOTIDE SEQUENCE [LARGE SCALE GENOMIC DNA]</scope>
</reference>
<organism evidence="6 7">
    <name type="scientific">Colwellia psychrerythraea</name>
    <name type="common">Vibrio psychroerythus</name>
    <dbReference type="NCBI Taxonomy" id="28229"/>
    <lineage>
        <taxon>Bacteria</taxon>
        <taxon>Pseudomonadati</taxon>
        <taxon>Pseudomonadota</taxon>
        <taxon>Gammaproteobacteria</taxon>
        <taxon>Alteromonadales</taxon>
        <taxon>Colwelliaceae</taxon>
        <taxon>Colwellia</taxon>
    </lineage>
</organism>
<dbReference type="PRINTS" id="PR00039">
    <property type="entry name" value="HTHLYSR"/>
</dbReference>
<dbReference type="GO" id="GO:0043565">
    <property type="term" value="F:sequence-specific DNA binding"/>
    <property type="evidence" value="ECO:0007669"/>
    <property type="project" value="TreeGrafter"/>
</dbReference>
<dbReference type="InterPro" id="IPR036390">
    <property type="entry name" value="WH_DNA-bd_sf"/>
</dbReference>
<evidence type="ECO:0000256" key="1">
    <source>
        <dbReference type="ARBA" id="ARBA00009437"/>
    </source>
</evidence>
<proteinExistence type="inferred from homology"/>
<dbReference type="Pfam" id="PF00126">
    <property type="entry name" value="HTH_1"/>
    <property type="match status" value="1"/>
</dbReference>
<feature type="domain" description="HTH lysR-type" evidence="5">
    <location>
        <begin position="1"/>
        <end position="58"/>
    </location>
</feature>
<evidence type="ECO:0000313" key="7">
    <source>
        <dbReference type="Proteomes" id="UP000243053"/>
    </source>
</evidence>
<evidence type="ECO:0000259" key="5">
    <source>
        <dbReference type="PROSITE" id="PS50931"/>
    </source>
</evidence>
<dbReference type="PANTHER" id="PTHR30427:SF1">
    <property type="entry name" value="TRANSCRIPTIONAL ACTIVATOR PROTEIN LYSR"/>
    <property type="match status" value="1"/>
</dbReference>
<evidence type="ECO:0000256" key="4">
    <source>
        <dbReference type="ARBA" id="ARBA00023163"/>
    </source>
</evidence>
<dbReference type="PROSITE" id="PS50931">
    <property type="entry name" value="HTH_LYSR"/>
    <property type="match status" value="1"/>
</dbReference>
<dbReference type="SUPFAM" id="SSF46785">
    <property type="entry name" value="Winged helix' DNA-binding domain"/>
    <property type="match status" value="1"/>
</dbReference>
<dbReference type="InterPro" id="IPR005119">
    <property type="entry name" value="LysR_subst-bd"/>
</dbReference>
<name>A0A1Y5E2Z6_COLPS</name>
<dbReference type="GO" id="GO:0003700">
    <property type="term" value="F:DNA-binding transcription factor activity"/>
    <property type="evidence" value="ECO:0007669"/>
    <property type="project" value="InterPro"/>
</dbReference>
<dbReference type="InterPro" id="IPR000847">
    <property type="entry name" value="LysR_HTH_N"/>
</dbReference>
<dbReference type="GO" id="GO:0010628">
    <property type="term" value="P:positive regulation of gene expression"/>
    <property type="evidence" value="ECO:0007669"/>
    <property type="project" value="TreeGrafter"/>
</dbReference>
<dbReference type="AlphaFoldDB" id="A0A1Y5E2Z6"/>
<evidence type="ECO:0000256" key="2">
    <source>
        <dbReference type="ARBA" id="ARBA00023015"/>
    </source>
</evidence>
<dbReference type="Gene3D" id="3.40.190.290">
    <property type="match status" value="1"/>
</dbReference>
<evidence type="ECO:0000256" key="3">
    <source>
        <dbReference type="ARBA" id="ARBA00023125"/>
    </source>
</evidence>
<protein>
    <submittedName>
        <fullName evidence="6">LysR family transcriptional regulator</fullName>
    </submittedName>
</protein>
<comment type="caution">
    <text evidence="6">The sequence shown here is derived from an EMBL/GenBank/DDBJ whole genome shotgun (WGS) entry which is preliminary data.</text>
</comment>
<keyword evidence="3" id="KW-0238">DNA-binding</keyword>
<dbReference type="Proteomes" id="UP000243053">
    <property type="component" value="Unassembled WGS sequence"/>
</dbReference>
<dbReference type="InterPro" id="IPR036388">
    <property type="entry name" value="WH-like_DNA-bd_sf"/>
</dbReference>
<dbReference type="SUPFAM" id="SSF53850">
    <property type="entry name" value="Periplasmic binding protein-like II"/>
    <property type="match status" value="1"/>
</dbReference>